<protein>
    <submittedName>
        <fullName evidence="4">Methyltransferase type 11</fullName>
    </submittedName>
</protein>
<dbReference type="AlphaFoldDB" id="A0A1Z1W400"/>
<dbReference type="GO" id="GO:0008757">
    <property type="term" value="F:S-adenosylmethionine-dependent methyltransferase activity"/>
    <property type="evidence" value="ECO:0007669"/>
    <property type="project" value="InterPro"/>
</dbReference>
<dbReference type="InterPro" id="IPR050447">
    <property type="entry name" value="Erg6_SMT_methyltransf"/>
</dbReference>
<feature type="domain" description="Methyltransferase type 11" evidence="3">
    <location>
        <begin position="116"/>
        <end position="214"/>
    </location>
</feature>
<dbReference type="InterPro" id="IPR013216">
    <property type="entry name" value="Methyltransf_11"/>
</dbReference>
<evidence type="ECO:0000313" key="5">
    <source>
        <dbReference type="Proteomes" id="UP000195880"/>
    </source>
</evidence>
<keyword evidence="4" id="KW-0489">Methyltransferase</keyword>
<evidence type="ECO:0000313" key="4">
    <source>
        <dbReference type="EMBL" id="ARX81119.1"/>
    </source>
</evidence>
<dbReference type="PANTHER" id="PTHR44068">
    <property type="entry name" value="ZGC:194242"/>
    <property type="match status" value="1"/>
</dbReference>
<dbReference type="KEGG" id="salf:SMD44_00517"/>
<sequence>MDGCTGTDLSARAPAARTCSEETVLATNPTTNAPGAHGTSHPTPDDVGAMYDQFGDLLAMTLGSTAVHIGMFVPHGEPAPVTSLVDLADLAQDRQTEFLIDTLHGAVGGTRAPHFLDIGCGTGGPALRLAERTGGRVSAITVSKTQLVRCEDRRRGHPAGERVDFAYGNAMELSHPDASFDAAWSIDCVPHLSDRPAALREALRVLRPGGHLLFTEFALRGTPTEEESAAYTRLWTCPPLRPFSALVGEIEETGFRIARVQDMTANAVLCSELMSTLYQDRRAEIEERFGKEALTHTDPLMCPYRSFCRDHLDYHLVLLRKPDA</sequence>
<evidence type="ECO:0000256" key="1">
    <source>
        <dbReference type="ARBA" id="ARBA00022679"/>
    </source>
</evidence>
<gene>
    <name evidence="4" type="primary">rif14</name>
    <name evidence="4" type="ORF">SMD44_00517</name>
</gene>
<dbReference type="GO" id="GO:0032259">
    <property type="term" value="P:methylation"/>
    <property type="evidence" value="ECO:0007669"/>
    <property type="project" value="UniProtKB-KW"/>
</dbReference>
<feature type="region of interest" description="Disordered" evidence="2">
    <location>
        <begin position="25"/>
        <end position="44"/>
    </location>
</feature>
<accession>A0A1Z1W400</accession>
<keyword evidence="1 4" id="KW-0808">Transferase</keyword>
<dbReference type="SUPFAM" id="SSF53335">
    <property type="entry name" value="S-adenosyl-L-methionine-dependent methyltransferases"/>
    <property type="match status" value="1"/>
</dbReference>
<reference evidence="4 5" key="1">
    <citation type="submission" date="2017-05" db="EMBL/GenBank/DDBJ databases">
        <title>Streptomyces alboflavus Genome sequencing and assembly.</title>
        <authorList>
            <person name="Wang Y."/>
            <person name="Du B."/>
            <person name="Ding Y."/>
            <person name="Liu H."/>
            <person name="Hou Q."/>
            <person name="Liu K."/>
            <person name="Wang C."/>
            <person name="Yao L."/>
        </authorList>
    </citation>
    <scope>NUCLEOTIDE SEQUENCE [LARGE SCALE GENOMIC DNA]</scope>
    <source>
        <strain evidence="4 5">MDJK44</strain>
    </source>
</reference>
<dbReference type="Gene3D" id="3.40.50.150">
    <property type="entry name" value="Vaccinia Virus protein VP39"/>
    <property type="match status" value="1"/>
</dbReference>
<proteinExistence type="predicted"/>
<organism evidence="4 5">
    <name type="scientific">Streptomyces alboflavus</name>
    <dbReference type="NCBI Taxonomy" id="67267"/>
    <lineage>
        <taxon>Bacteria</taxon>
        <taxon>Bacillati</taxon>
        <taxon>Actinomycetota</taxon>
        <taxon>Actinomycetes</taxon>
        <taxon>Kitasatosporales</taxon>
        <taxon>Streptomycetaceae</taxon>
        <taxon>Streptomyces</taxon>
    </lineage>
</organism>
<evidence type="ECO:0000256" key="2">
    <source>
        <dbReference type="SAM" id="MobiDB-lite"/>
    </source>
</evidence>
<dbReference type="InterPro" id="IPR029063">
    <property type="entry name" value="SAM-dependent_MTases_sf"/>
</dbReference>
<dbReference type="eggNOG" id="COG2230">
    <property type="taxonomic scope" value="Bacteria"/>
</dbReference>
<evidence type="ECO:0000259" key="3">
    <source>
        <dbReference type="Pfam" id="PF08241"/>
    </source>
</evidence>
<name>A0A1Z1W400_9ACTN</name>
<dbReference type="CDD" id="cd02440">
    <property type="entry name" value="AdoMet_MTases"/>
    <property type="match status" value="1"/>
</dbReference>
<keyword evidence="5" id="KW-1185">Reference proteome</keyword>
<dbReference type="Proteomes" id="UP000195880">
    <property type="component" value="Chromosome"/>
</dbReference>
<dbReference type="EMBL" id="CP021748">
    <property type="protein sequence ID" value="ARX81119.1"/>
    <property type="molecule type" value="Genomic_DNA"/>
</dbReference>
<dbReference type="PANTHER" id="PTHR44068:SF11">
    <property type="entry name" value="GERANYL DIPHOSPHATE 2-C-METHYLTRANSFERASE"/>
    <property type="match status" value="1"/>
</dbReference>
<dbReference type="Pfam" id="PF08241">
    <property type="entry name" value="Methyltransf_11"/>
    <property type="match status" value="1"/>
</dbReference>